<dbReference type="Proteomes" id="UP001054889">
    <property type="component" value="Unassembled WGS sequence"/>
</dbReference>
<evidence type="ECO:0000256" key="2">
    <source>
        <dbReference type="ARBA" id="ARBA00023008"/>
    </source>
</evidence>
<evidence type="ECO:0000313" key="8">
    <source>
        <dbReference type="Proteomes" id="UP001054889"/>
    </source>
</evidence>
<name>A0AAV5ESX7_ELECO</name>
<dbReference type="AlphaFoldDB" id="A0AAV5ESX7"/>
<feature type="compositionally biased region" description="Low complexity" evidence="4">
    <location>
        <begin position="186"/>
        <end position="196"/>
    </location>
</feature>
<accession>A0AAV5ESX7</accession>
<feature type="domain" description="Polyphenol oxidase central" evidence="5">
    <location>
        <begin position="251"/>
        <end position="284"/>
    </location>
</feature>
<dbReference type="Pfam" id="PF12142">
    <property type="entry name" value="PPO1_DWL"/>
    <property type="match status" value="1"/>
</dbReference>
<evidence type="ECO:0000256" key="4">
    <source>
        <dbReference type="SAM" id="MobiDB-lite"/>
    </source>
</evidence>
<dbReference type="Gene3D" id="1.10.1280.10">
    <property type="entry name" value="Di-copper center containing domain from catechol oxidase"/>
    <property type="match status" value="2"/>
</dbReference>
<dbReference type="InterPro" id="IPR022740">
    <property type="entry name" value="Polyphenol_oxidase_C"/>
</dbReference>
<proteinExistence type="inferred from homology"/>
<keyword evidence="2" id="KW-0186">Copper</keyword>
<dbReference type="PANTHER" id="PTHR11474:SF76">
    <property type="entry name" value="SHKT DOMAIN-CONTAINING PROTEIN"/>
    <property type="match status" value="1"/>
</dbReference>
<reference evidence="7" key="1">
    <citation type="journal article" date="2018" name="DNA Res.">
        <title>Multiple hybrid de novo genome assembly of finger millet, an orphan allotetraploid crop.</title>
        <authorList>
            <person name="Hatakeyama M."/>
            <person name="Aluri S."/>
            <person name="Balachadran M.T."/>
            <person name="Sivarajan S.R."/>
            <person name="Patrignani A."/>
            <person name="Gruter S."/>
            <person name="Poveda L."/>
            <person name="Shimizu-Inatsugi R."/>
            <person name="Baeten J."/>
            <person name="Francoijs K.J."/>
            <person name="Nataraja K.N."/>
            <person name="Reddy Y.A.N."/>
            <person name="Phadnis S."/>
            <person name="Ravikumar R.L."/>
            <person name="Schlapbach R."/>
            <person name="Sreeman S.M."/>
            <person name="Shimizu K.K."/>
        </authorList>
    </citation>
    <scope>NUCLEOTIDE SEQUENCE</scope>
</reference>
<dbReference type="InterPro" id="IPR008922">
    <property type="entry name" value="Di-copper_centre_dom_sf"/>
</dbReference>
<comment type="caution">
    <text evidence="7">The sequence shown here is derived from an EMBL/GenBank/DDBJ whole genome shotgun (WGS) entry which is preliminary data.</text>
</comment>
<feature type="domain" description="Polyphenol oxidase C-terminal" evidence="6">
    <location>
        <begin position="308"/>
        <end position="422"/>
    </location>
</feature>
<evidence type="ECO:0000259" key="6">
    <source>
        <dbReference type="Pfam" id="PF12143"/>
    </source>
</evidence>
<evidence type="ECO:0000256" key="1">
    <source>
        <dbReference type="ARBA" id="ARBA00009928"/>
    </source>
</evidence>
<evidence type="ECO:0000256" key="3">
    <source>
        <dbReference type="ARBA" id="ARBA00023157"/>
    </source>
</evidence>
<dbReference type="SUPFAM" id="SSF48056">
    <property type="entry name" value="Di-copper centre-containing domain"/>
    <property type="match status" value="1"/>
</dbReference>
<dbReference type="GO" id="GO:0004097">
    <property type="term" value="F:catechol oxidase activity"/>
    <property type="evidence" value="ECO:0007669"/>
    <property type="project" value="InterPro"/>
</dbReference>
<dbReference type="InterPro" id="IPR050316">
    <property type="entry name" value="Tyrosinase/Hemocyanin"/>
</dbReference>
<reference evidence="7" key="2">
    <citation type="submission" date="2021-12" db="EMBL/GenBank/DDBJ databases">
        <title>Resequencing data analysis of finger millet.</title>
        <authorList>
            <person name="Hatakeyama M."/>
            <person name="Aluri S."/>
            <person name="Balachadran M.T."/>
            <person name="Sivarajan S.R."/>
            <person name="Poveda L."/>
            <person name="Shimizu-Inatsugi R."/>
            <person name="Schlapbach R."/>
            <person name="Sreeman S.M."/>
            <person name="Shimizu K.K."/>
        </authorList>
    </citation>
    <scope>NUCLEOTIDE SEQUENCE</scope>
</reference>
<dbReference type="Pfam" id="PF12143">
    <property type="entry name" value="PPO1_KFDV"/>
    <property type="match status" value="1"/>
</dbReference>
<keyword evidence="8" id="KW-1185">Reference proteome</keyword>
<evidence type="ECO:0000259" key="5">
    <source>
        <dbReference type="Pfam" id="PF12142"/>
    </source>
</evidence>
<dbReference type="PANTHER" id="PTHR11474">
    <property type="entry name" value="TYROSINASE FAMILY MEMBER"/>
    <property type="match status" value="1"/>
</dbReference>
<keyword evidence="3" id="KW-1015">Disulfide bond</keyword>
<protein>
    <recommendedName>
        <fullName evidence="9">Polyphenol oxidase C-terminal domain-containing protein</fullName>
    </recommendedName>
</protein>
<dbReference type="EMBL" id="BQKI01000079">
    <property type="protein sequence ID" value="GJN26409.1"/>
    <property type="molecule type" value="Genomic_DNA"/>
</dbReference>
<organism evidence="7 8">
    <name type="scientific">Eleusine coracana subsp. coracana</name>
    <dbReference type="NCBI Taxonomy" id="191504"/>
    <lineage>
        <taxon>Eukaryota</taxon>
        <taxon>Viridiplantae</taxon>
        <taxon>Streptophyta</taxon>
        <taxon>Embryophyta</taxon>
        <taxon>Tracheophyta</taxon>
        <taxon>Spermatophyta</taxon>
        <taxon>Magnoliopsida</taxon>
        <taxon>Liliopsida</taxon>
        <taxon>Poales</taxon>
        <taxon>Poaceae</taxon>
        <taxon>PACMAD clade</taxon>
        <taxon>Chloridoideae</taxon>
        <taxon>Cynodonteae</taxon>
        <taxon>Eleusininae</taxon>
        <taxon>Eleusine</taxon>
    </lineage>
</organism>
<dbReference type="InterPro" id="IPR022739">
    <property type="entry name" value="Polyphenol_oxidase_cen"/>
</dbReference>
<gene>
    <name evidence="7" type="primary">gb14336</name>
    <name evidence="7" type="ORF">PR202_gb14336</name>
</gene>
<feature type="region of interest" description="Disordered" evidence="4">
    <location>
        <begin position="180"/>
        <end position="200"/>
    </location>
</feature>
<sequence>MYVSCTGEKPVLDVSYIIVSYASIRCRHAEHHDHGTRTRAITQPLPQPHHQAWLEQTTPSTALLRGHRRDVLLGLGGAALLATSSSPRDAALAQPIKAPDLQNCHPPADLPATAPNVDCCGPTYGKPAGADDGNITDLKLPAAKAPLRVRPAAHLADREYVAKYERAVALMKALPADDPRSSGACTARTTRSGSRTSRSRRITSSLHARLYLYFHERILLHNDNDNVDRMWHLWRTRLHNDNNNNTSFIPDAAFLFYDEDARLVRCRVRDAYQDVALPWLNAKPVVVVAKEESTSGSAAASAITTALPARLDGTMSVAVARPETSRTRERKDEAEEVLVVDRFRFVKFDVFVNATSSSAAASLSGGARGAWRSRRTWSTAARFGICDLLDDIGADGDGTIVVSLVPRAAGDTVTVDGIRIEYVK</sequence>
<evidence type="ECO:0008006" key="9">
    <source>
        <dbReference type="Google" id="ProtNLM"/>
    </source>
</evidence>
<evidence type="ECO:0000313" key="7">
    <source>
        <dbReference type="EMBL" id="GJN26409.1"/>
    </source>
</evidence>
<comment type="similarity">
    <text evidence="1">Belongs to the tyrosinase family.</text>
</comment>